<dbReference type="Pfam" id="PF05514">
    <property type="entry name" value="HR_lesion"/>
    <property type="match status" value="1"/>
</dbReference>
<feature type="transmembrane region" description="Helical" evidence="1">
    <location>
        <begin position="118"/>
        <end position="138"/>
    </location>
</feature>
<dbReference type="Gene3D" id="2.60.120.330">
    <property type="entry name" value="B-lactam Antibiotic, Isopenicillin N Synthase, Chain"/>
    <property type="match status" value="1"/>
</dbReference>
<evidence type="ECO:0000256" key="1">
    <source>
        <dbReference type="SAM" id="Phobius"/>
    </source>
</evidence>
<dbReference type="PANTHER" id="PTHR31474">
    <property type="entry name" value="HR-LIKE LESION-INDUCER"/>
    <property type="match status" value="1"/>
</dbReference>
<feature type="chain" id="PRO_5035760456" evidence="2">
    <location>
        <begin position="23"/>
        <end position="343"/>
    </location>
</feature>
<name>A0A8T2Y577_POPDE</name>
<accession>A0A8T2Y577</accession>
<dbReference type="InterPro" id="IPR008637">
    <property type="entry name" value="HR_lesion"/>
</dbReference>
<keyword evidence="1" id="KW-1133">Transmembrane helix</keyword>
<evidence type="ECO:0000313" key="3">
    <source>
        <dbReference type="EMBL" id="KAH8500231.1"/>
    </source>
</evidence>
<reference evidence="3" key="1">
    <citation type="journal article" date="2021" name="J. Hered.">
        <title>Genome Assembly of Salicaceae Populus deltoides (Eastern Cottonwood) I-69 Based on Nanopore Sequencing and Hi-C Technologies.</title>
        <authorList>
            <person name="Bai S."/>
            <person name="Wu H."/>
            <person name="Zhang J."/>
            <person name="Pan Z."/>
            <person name="Zhao W."/>
            <person name="Li Z."/>
            <person name="Tong C."/>
        </authorList>
    </citation>
    <scope>NUCLEOTIDE SEQUENCE</scope>
    <source>
        <tissue evidence="3">Leaf</tissue>
    </source>
</reference>
<dbReference type="InterPro" id="IPR027443">
    <property type="entry name" value="IPNS-like_sf"/>
</dbReference>
<feature type="signal peptide" evidence="2">
    <location>
        <begin position="1"/>
        <end position="22"/>
    </location>
</feature>
<keyword evidence="1" id="KW-0812">Transmembrane</keyword>
<dbReference type="PANTHER" id="PTHR31474:SF1">
    <property type="entry name" value="EXPRESSED PROTEIN"/>
    <property type="match status" value="1"/>
</dbReference>
<dbReference type="AlphaFoldDB" id="A0A8T2Y577"/>
<dbReference type="SUPFAM" id="SSF51197">
    <property type="entry name" value="Clavaminate synthase-like"/>
    <property type="match status" value="1"/>
</dbReference>
<keyword evidence="2" id="KW-0732">Signal</keyword>
<protein>
    <submittedName>
        <fullName evidence="3">Uncharacterized protein</fullName>
    </submittedName>
</protein>
<comment type="caution">
    <text evidence="3">The sequence shown here is derived from an EMBL/GenBank/DDBJ whole genome shotgun (WGS) entry which is preliminary data.</text>
</comment>
<gene>
    <name evidence="3" type="ORF">H0E87_015465</name>
</gene>
<evidence type="ECO:0000256" key="2">
    <source>
        <dbReference type="SAM" id="SignalP"/>
    </source>
</evidence>
<keyword evidence="1" id="KW-0472">Membrane</keyword>
<sequence length="343" mass="38465">MAFISFVGRVLFASVFILSAWQEFNEFGSDGGPAAHITAPKFRSFSKHVSTHTGFQVPHFEMKYAVAAAMSVKAVGSLIFILGNSIGAYLLLLHQLIVTPILYDFYNYDADTKEFNLLFAKFAQNLALFGALLFFIGMKNSIPRRQLKKRYLIVLSLSLERQAKARVNLDTPPRCGARELVQKIELTRDEVVEPITVKLLSNDRLIRVDHRVLAKQAGPRISVPCFFRPQTLEENASRIYGTVKELLSEENPPIYRDVDLISNDKLISVENRVLVKKGGPRISAACFFGPKIHPEDTSVVYGPRDKCGEVFEDMLIQMALRDISSTTMVLCVVPHHVMVGPPH</sequence>
<organism evidence="3 4">
    <name type="scientific">Populus deltoides</name>
    <name type="common">Eastern poplar</name>
    <name type="synonym">Eastern cottonwood</name>
    <dbReference type="NCBI Taxonomy" id="3696"/>
    <lineage>
        <taxon>Eukaryota</taxon>
        <taxon>Viridiplantae</taxon>
        <taxon>Streptophyta</taxon>
        <taxon>Embryophyta</taxon>
        <taxon>Tracheophyta</taxon>
        <taxon>Spermatophyta</taxon>
        <taxon>Magnoliopsida</taxon>
        <taxon>eudicotyledons</taxon>
        <taxon>Gunneridae</taxon>
        <taxon>Pentapetalae</taxon>
        <taxon>rosids</taxon>
        <taxon>fabids</taxon>
        <taxon>Malpighiales</taxon>
        <taxon>Salicaceae</taxon>
        <taxon>Saliceae</taxon>
        <taxon>Populus</taxon>
    </lineage>
</organism>
<dbReference type="EMBL" id="JACEGQ020000008">
    <property type="protein sequence ID" value="KAH8500231.1"/>
    <property type="molecule type" value="Genomic_DNA"/>
</dbReference>
<keyword evidence="4" id="KW-1185">Reference proteome</keyword>
<proteinExistence type="predicted"/>
<evidence type="ECO:0000313" key="4">
    <source>
        <dbReference type="Proteomes" id="UP000807159"/>
    </source>
</evidence>
<dbReference type="Proteomes" id="UP000807159">
    <property type="component" value="Chromosome 8"/>
</dbReference>